<evidence type="ECO:0000313" key="1">
    <source>
        <dbReference type="EMBL" id="ATA80158.1"/>
    </source>
</evidence>
<accession>A0A250F7V9</accession>
<dbReference type="Pfam" id="PF13376">
    <property type="entry name" value="OmdA"/>
    <property type="match status" value="1"/>
</dbReference>
<sequence length="165" mass="18875">MVDITPFLSENVKKHFLTLPASHQKEWVNYINEAKKEETRLKRVLKMQMSFCEKYTLEGEPQVINLLEQIININSQEGNVLAEAFISAIGNNHSGVYCVAYKWAIAFLVQLYQNSEPSSLRAIAIYGILNDLYYFEPIEEQAANADNTTIKEEIKQLLAPFADKN</sequence>
<proteinExistence type="predicted"/>
<gene>
    <name evidence="1" type="ORF">CGC59_10935</name>
</gene>
<dbReference type="Proteomes" id="UP000217334">
    <property type="component" value="Chromosome"/>
</dbReference>
<reference evidence="2" key="1">
    <citation type="submission" date="2017-06" db="EMBL/GenBank/DDBJ databases">
        <title>Capnocytophaga spp. assemblies.</title>
        <authorList>
            <person name="Gulvik C.A."/>
        </authorList>
    </citation>
    <scope>NUCLEOTIDE SEQUENCE [LARGE SCALE GENOMIC DNA]</scope>
    <source>
        <strain evidence="2">H4486</strain>
    </source>
</reference>
<dbReference type="EMBL" id="CP022383">
    <property type="protein sequence ID" value="ATA80158.1"/>
    <property type="molecule type" value="Genomic_DNA"/>
</dbReference>
<protein>
    <submittedName>
        <fullName evidence="1">Uncharacterized protein</fullName>
    </submittedName>
</protein>
<dbReference type="AlphaFoldDB" id="A0A250F7V9"/>
<name>A0A250F7V9_CAPSP</name>
<evidence type="ECO:0000313" key="2">
    <source>
        <dbReference type="Proteomes" id="UP000217334"/>
    </source>
</evidence>
<dbReference type="RefSeq" id="WP_095901947.1">
    <property type="nucleotide sequence ID" value="NZ_CP022383.1"/>
</dbReference>
<organism evidence="1 2">
    <name type="scientific">Capnocytophaga sputigena</name>
    <dbReference type="NCBI Taxonomy" id="1019"/>
    <lineage>
        <taxon>Bacteria</taxon>
        <taxon>Pseudomonadati</taxon>
        <taxon>Bacteroidota</taxon>
        <taxon>Flavobacteriia</taxon>
        <taxon>Flavobacteriales</taxon>
        <taxon>Flavobacteriaceae</taxon>
        <taxon>Capnocytophaga</taxon>
    </lineage>
</organism>